<dbReference type="AlphaFoldDB" id="A0A1C6YJ23"/>
<gene>
    <name evidence="2" type="ORF">PBNK65E_000258500</name>
    <name evidence="1" type="ORF">PBNK65NY_000257800</name>
    <name evidence="4" type="ORF">PBSP11A_000257800</name>
    <name evidence="3" type="ORF">PBSP11RLL_000257800</name>
</gene>
<name>A0A1C6YJ23_PLABE</name>
<accession>A0A1C6YJ23</accession>
<dbReference type="Proteomes" id="UP000219860">
    <property type="component" value="Chromosome 11"/>
</dbReference>
<evidence type="ECO:0000313" key="7">
    <source>
        <dbReference type="Proteomes" id="UP000220214"/>
    </source>
</evidence>
<dbReference type="Proteomes" id="UP000219974">
    <property type="component" value="Chromosome 11"/>
</dbReference>
<evidence type="ECO:0000313" key="1">
    <source>
        <dbReference type="EMBL" id="SCM23391.1"/>
    </source>
</evidence>
<evidence type="ECO:0000313" key="4">
    <source>
        <dbReference type="EMBL" id="SCO62806.1"/>
    </source>
</evidence>
<proteinExistence type="predicted"/>
<dbReference type="Proteomes" id="UP000220214">
    <property type="component" value="Chromosome 11"/>
</dbReference>
<dbReference type="EMBL" id="LT608259">
    <property type="protein sequence ID" value="SCO62806.1"/>
    <property type="molecule type" value="Genomic_DNA"/>
</dbReference>
<dbReference type="EMBL" id="LT614637">
    <property type="protein sequence ID" value="SCN26569.1"/>
    <property type="molecule type" value="Genomic_DNA"/>
</dbReference>
<organism evidence="1 8">
    <name type="scientific">Plasmodium berghei</name>
    <dbReference type="NCBI Taxonomy" id="5821"/>
    <lineage>
        <taxon>Eukaryota</taxon>
        <taxon>Sar</taxon>
        <taxon>Alveolata</taxon>
        <taxon>Apicomplexa</taxon>
        <taxon>Aconoidasida</taxon>
        <taxon>Haemosporida</taxon>
        <taxon>Plasmodiidae</taxon>
        <taxon>Plasmodium</taxon>
        <taxon>Plasmodium (Vinckeia)</taxon>
    </lineage>
</organism>
<dbReference type="EMBL" id="LT608275">
    <property type="protein sequence ID" value="SCO60832.1"/>
    <property type="molecule type" value="Genomic_DNA"/>
</dbReference>
<dbReference type="Proteomes" id="UP000516480">
    <property type="component" value="Chromosome 11"/>
</dbReference>
<protein>
    <submittedName>
        <fullName evidence="1">Uncharacterized protein</fullName>
    </submittedName>
</protein>
<evidence type="ECO:0000313" key="5">
    <source>
        <dbReference type="Proteomes" id="UP000219860"/>
    </source>
</evidence>
<evidence type="ECO:0000313" key="3">
    <source>
        <dbReference type="EMBL" id="SCO60832.1"/>
    </source>
</evidence>
<dbReference type="EMBL" id="LT608147">
    <property type="protein sequence ID" value="SCM23391.1"/>
    <property type="molecule type" value="Genomic_DNA"/>
</dbReference>
<evidence type="ECO:0000313" key="8">
    <source>
        <dbReference type="Proteomes" id="UP000516480"/>
    </source>
</evidence>
<sequence>MHYIPRKCYEYNEIINMLWDPDCSIFLNTAFVKSIRKQNDISHDFRDINDHNYSNKKYKNKIVKNANLFKTYIDSEDIRKGKLKKRFLT</sequence>
<evidence type="ECO:0000313" key="6">
    <source>
        <dbReference type="Proteomes" id="UP000219974"/>
    </source>
</evidence>
<evidence type="ECO:0000313" key="2">
    <source>
        <dbReference type="EMBL" id="SCN26569.1"/>
    </source>
</evidence>
<reference evidence="5 6" key="1">
    <citation type="submission" date="2016-08" db="EMBL/GenBank/DDBJ databases">
        <authorList>
            <consortium name="Pathogen Informatics"/>
        </authorList>
    </citation>
    <scope>NUCLEOTIDE SEQUENCE [LARGE SCALE GENOMIC DNA]</scope>
    <source>
        <strain evidence="1 8">NK65 ny</strain>
        <strain evidence="2 7">NK65e</strain>
        <strain evidence="4 5">SP11 Antwerpcl1</strain>
        <strain evidence="3 6">SP11 RLL</strain>
    </source>
</reference>